<comment type="caution">
    <text evidence="1">The sequence shown here is derived from an EMBL/GenBank/DDBJ whole genome shotgun (WGS) entry which is preliminary data.</text>
</comment>
<organism evidence="1 2">
    <name type="scientific">Pseudolycoriella hygida</name>
    <dbReference type="NCBI Taxonomy" id="35572"/>
    <lineage>
        <taxon>Eukaryota</taxon>
        <taxon>Metazoa</taxon>
        <taxon>Ecdysozoa</taxon>
        <taxon>Arthropoda</taxon>
        <taxon>Hexapoda</taxon>
        <taxon>Insecta</taxon>
        <taxon>Pterygota</taxon>
        <taxon>Neoptera</taxon>
        <taxon>Endopterygota</taxon>
        <taxon>Diptera</taxon>
        <taxon>Nematocera</taxon>
        <taxon>Sciaroidea</taxon>
        <taxon>Sciaridae</taxon>
        <taxon>Pseudolycoriella</taxon>
    </lineage>
</organism>
<feature type="non-terminal residue" evidence="1">
    <location>
        <position position="222"/>
    </location>
</feature>
<accession>A0A9Q0S1R5</accession>
<evidence type="ECO:0000313" key="1">
    <source>
        <dbReference type="EMBL" id="KAJ6640258.1"/>
    </source>
</evidence>
<dbReference type="EMBL" id="WJQU01000003">
    <property type="protein sequence ID" value="KAJ6640258.1"/>
    <property type="molecule type" value="Genomic_DNA"/>
</dbReference>
<feature type="non-terminal residue" evidence="1">
    <location>
        <position position="1"/>
    </location>
</feature>
<sequence length="222" mass="25908">CRCCKSETNIFWTAGTRNRHPLFLVYLSYGVNNLLVAMDEYDNTGRRDAGNCNCKLVPKKCIGNSKDGKLFQQKSEEKSTTVTKVTTCQLKILSLMDELEKTLKKVPKSTDPIDQFKQRKLFSDFIVRFSRNYVYEVDKIIEEIHFYQVDHYSYFERSTNHLLNKVCNLFTTIMRALQVYQKQLEKMNNESSDKLLHFTELIIIGISICVELKIFDDGDILI</sequence>
<dbReference type="AlphaFoldDB" id="A0A9Q0S1R5"/>
<name>A0A9Q0S1R5_9DIPT</name>
<proteinExistence type="predicted"/>
<gene>
    <name evidence="1" type="ORF">Bhyg_13008</name>
</gene>
<evidence type="ECO:0000313" key="2">
    <source>
        <dbReference type="Proteomes" id="UP001151699"/>
    </source>
</evidence>
<dbReference type="OrthoDB" id="8193942at2759"/>
<keyword evidence="2" id="KW-1185">Reference proteome</keyword>
<reference evidence="1" key="1">
    <citation type="submission" date="2022-07" db="EMBL/GenBank/DDBJ databases">
        <authorList>
            <person name="Trinca V."/>
            <person name="Uliana J.V.C."/>
            <person name="Torres T.T."/>
            <person name="Ward R.J."/>
            <person name="Monesi N."/>
        </authorList>
    </citation>
    <scope>NUCLEOTIDE SEQUENCE</scope>
    <source>
        <strain evidence="1">HSMRA1968</strain>
        <tissue evidence="1">Whole embryos</tissue>
    </source>
</reference>
<protein>
    <submittedName>
        <fullName evidence="1">Uncharacterized protein</fullName>
    </submittedName>
</protein>
<dbReference type="Proteomes" id="UP001151699">
    <property type="component" value="Chromosome X"/>
</dbReference>